<gene>
    <name evidence="8" type="ORF">KUTeg_017566</name>
</gene>
<keyword evidence="4" id="KW-0963">Cytoplasm</keyword>
<evidence type="ECO:0000313" key="9">
    <source>
        <dbReference type="Proteomes" id="UP001217089"/>
    </source>
</evidence>
<reference evidence="8 9" key="1">
    <citation type="submission" date="2022-12" db="EMBL/GenBank/DDBJ databases">
        <title>Chromosome-level genome of Tegillarca granosa.</title>
        <authorList>
            <person name="Kim J."/>
        </authorList>
    </citation>
    <scope>NUCLEOTIDE SEQUENCE [LARGE SCALE GENOMIC DNA]</scope>
    <source>
        <strain evidence="8">Teg-2019</strain>
        <tissue evidence="8">Adductor muscle</tissue>
    </source>
</reference>
<feature type="non-terminal residue" evidence="8">
    <location>
        <position position="190"/>
    </location>
</feature>
<dbReference type="PANTHER" id="PTHR16135">
    <property type="entry name" value="REPRESSOR OF YIELD OF DENV PROTEIN"/>
    <property type="match status" value="1"/>
</dbReference>
<name>A0ABQ9EF99_TEGGR</name>
<proteinExistence type="inferred from homology"/>
<dbReference type="InterPro" id="IPR026795">
    <property type="entry name" value="SHFL"/>
</dbReference>
<comment type="similarity">
    <text evidence="3">Belongs to the SHFL family.</text>
</comment>
<comment type="caution">
    <text evidence="8">The sequence shown here is derived from an EMBL/GenBank/DDBJ whole genome shotgun (WGS) entry which is preliminary data.</text>
</comment>
<feature type="region of interest" description="Disordered" evidence="7">
    <location>
        <begin position="159"/>
        <end position="190"/>
    </location>
</feature>
<evidence type="ECO:0000313" key="8">
    <source>
        <dbReference type="EMBL" id="KAJ8303983.1"/>
    </source>
</evidence>
<comment type="subcellular location">
    <subcellularLocation>
        <location evidence="2">Cytoplasm</location>
        <location evidence="2">Cytoplasmic ribonucleoprotein granule</location>
    </subcellularLocation>
    <subcellularLocation>
        <location evidence="1">Nucleus</location>
    </subcellularLocation>
</comment>
<dbReference type="PANTHER" id="PTHR16135:SF2">
    <property type="entry name" value="SHIFTLESS ANTIVIRAL INHIBITOR OF RIBOSOMAL FRAMESHIFTING PROTEIN"/>
    <property type="match status" value="1"/>
</dbReference>
<sequence length="190" mass="22263">MDEDEKQRKEVLRVRELFRGRFNDGEIRTVMTHFNWNKDDVIKFILKSEPSVVTKLIHGVSESRIQAIQSDGELVRNASIPQILCITRLFACQDCDNDWWRKVPERKQCKRKYDPVPRNEEWGWALFDCKCGNSFTGFGRRGVQSECFKCHENVSPTHIGPIPRNRNQRSRKPHSCDAPDCWNKSVAKEK</sequence>
<dbReference type="EMBL" id="JARBDR010000903">
    <property type="protein sequence ID" value="KAJ8303983.1"/>
    <property type="molecule type" value="Genomic_DNA"/>
</dbReference>
<keyword evidence="9" id="KW-1185">Reference proteome</keyword>
<evidence type="ECO:0000256" key="2">
    <source>
        <dbReference type="ARBA" id="ARBA00004331"/>
    </source>
</evidence>
<keyword evidence="6" id="KW-0539">Nucleus</keyword>
<accession>A0ABQ9EF99</accession>
<evidence type="ECO:0000256" key="5">
    <source>
        <dbReference type="ARBA" id="ARBA00022884"/>
    </source>
</evidence>
<evidence type="ECO:0000256" key="6">
    <source>
        <dbReference type="ARBA" id="ARBA00023242"/>
    </source>
</evidence>
<evidence type="ECO:0000256" key="7">
    <source>
        <dbReference type="SAM" id="MobiDB-lite"/>
    </source>
</evidence>
<evidence type="ECO:0000256" key="4">
    <source>
        <dbReference type="ARBA" id="ARBA00022490"/>
    </source>
</evidence>
<keyword evidence="5" id="KW-0694">RNA-binding</keyword>
<dbReference type="Pfam" id="PF15135">
    <property type="entry name" value="UPF0515"/>
    <property type="match status" value="1"/>
</dbReference>
<evidence type="ECO:0000256" key="1">
    <source>
        <dbReference type="ARBA" id="ARBA00004123"/>
    </source>
</evidence>
<dbReference type="Proteomes" id="UP001217089">
    <property type="component" value="Unassembled WGS sequence"/>
</dbReference>
<evidence type="ECO:0000256" key="3">
    <source>
        <dbReference type="ARBA" id="ARBA00005469"/>
    </source>
</evidence>
<protein>
    <submittedName>
        <fullName evidence="8">Uncharacterized protein</fullName>
    </submittedName>
</protein>
<organism evidence="8 9">
    <name type="scientific">Tegillarca granosa</name>
    <name type="common">Malaysian cockle</name>
    <name type="synonym">Anadara granosa</name>
    <dbReference type="NCBI Taxonomy" id="220873"/>
    <lineage>
        <taxon>Eukaryota</taxon>
        <taxon>Metazoa</taxon>
        <taxon>Spiralia</taxon>
        <taxon>Lophotrochozoa</taxon>
        <taxon>Mollusca</taxon>
        <taxon>Bivalvia</taxon>
        <taxon>Autobranchia</taxon>
        <taxon>Pteriomorphia</taxon>
        <taxon>Arcoida</taxon>
        <taxon>Arcoidea</taxon>
        <taxon>Arcidae</taxon>
        <taxon>Tegillarca</taxon>
    </lineage>
</organism>